<gene>
    <name evidence="1" type="ORF">P6N53_00835</name>
</gene>
<proteinExistence type="predicted"/>
<evidence type="ECO:0000313" key="1">
    <source>
        <dbReference type="EMBL" id="MDO7785778.1"/>
    </source>
</evidence>
<keyword evidence="2" id="KW-1185">Reference proteome</keyword>
<sequence length="109" mass="12676">MRIDKEIFSCLIKGFSWKRLRRAILKDKQDPKREYSLEVQIVQAKTSWEIAIQQLQWADKDMLDAAILYTNACEKRYMSLLRQAKEQGYSAWGQLDVQSFTPNNAGMAG</sequence>
<accession>A0AAW7Z8B3</accession>
<dbReference type="EMBL" id="JARPTC010000001">
    <property type="protein sequence ID" value="MDO7785778.1"/>
    <property type="molecule type" value="Genomic_DNA"/>
</dbReference>
<dbReference type="AlphaFoldDB" id="A0AAW7Z8B3"/>
<dbReference type="Proteomes" id="UP001172911">
    <property type="component" value="Unassembled WGS sequence"/>
</dbReference>
<comment type="caution">
    <text evidence="1">The sequence shown here is derived from an EMBL/GenBank/DDBJ whole genome shotgun (WGS) entry which is preliminary data.</text>
</comment>
<reference evidence="1" key="1">
    <citation type="journal article" date="2023" name="J. Hazard. Mater.">
        <title>Anaerobic biodegradation of pyrene and benzo[a]pyrene by a new sulfate-reducing Desulforamulus aquiferis strain DSA.</title>
        <authorList>
            <person name="Zhang Z."/>
            <person name="Sun J."/>
            <person name="Gong X."/>
            <person name="Wang C."/>
            <person name="Wang H."/>
        </authorList>
    </citation>
    <scope>NUCLEOTIDE SEQUENCE</scope>
    <source>
        <strain evidence="1">DSA</strain>
    </source>
</reference>
<protein>
    <submittedName>
        <fullName evidence="1">DUF2508 domain-containing protein</fullName>
    </submittedName>
</protein>
<dbReference type="RefSeq" id="WP_304540387.1">
    <property type="nucleotide sequence ID" value="NZ_JARPTC010000001.1"/>
</dbReference>
<name>A0AAW7Z8B3_9FIRM</name>
<reference evidence="1" key="2">
    <citation type="submission" date="2023-03" db="EMBL/GenBank/DDBJ databases">
        <authorList>
            <person name="Zhang Z."/>
        </authorList>
    </citation>
    <scope>NUCLEOTIDE SEQUENCE</scope>
    <source>
        <strain evidence="1">DSA</strain>
    </source>
</reference>
<organism evidence="1 2">
    <name type="scientific">Desulforamulus aquiferis</name>
    <dbReference type="NCBI Taxonomy" id="1397668"/>
    <lineage>
        <taxon>Bacteria</taxon>
        <taxon>Bacillati</taxon>
        <taxon>Bacillota</taxon>
        <taxon>Clostridia</taxon>
        <taxon>Eubacteriales</taxon>
        <taxon>Peptococcaceae</taxon>
        <taxon>Desulforamulus</taxon>
    </lineage>
</organism>
<evidence type="ECO:0000313" key="2">
    <source>
        <dbReference type="Proteomes" id="UP001172911"/>
    </source>
</evidence>